<dbReference type="AlphaFoldDB" id="A0A365XPQ4"/>
<accession>A0A365XPQ4</accession>
<organism evidence="2 3">
    <name type="scientific">Chitinophaga flava</name>
    <dbReference type="NCBI Taxonomy" id="2259036"/>
    <lineage>
        <taxon>Bacteria</taxon>
        <taxon>Pseudomonadati</taxon>
        <taxon>Bacteroidota</taxon>
        <taxon>Chitinophagia</taxon>
        <taxon>Chitinophagales</taxon>
        <taxon>Chitinophagaceae</taxon>
        <taxon>Chitinophaga</taxon>
    </lineage>
</organism>
<dbReference type="InterPro" id="IPR043744">
    <property type="entry name" value="DUF5689"/>
</dbReference>
<comment type="caution">
    <text evidence="2">The sequence shown here is derived from an EMBL/GenBank/DDBJ whole genome shotgun (WGS) entry which is preliminary data.</text>
</comment>
<feature type="domain" description="DUF5689" evidence="1">
    <location>
        <begin position="35"/>
        <end position="245"/>
    </location>
</feature>
<proteinExistence type="predicted"/>
<dbReference type="Proteomes" id="UP000253410">
    <property type="component" value="Unassembled WGS sequence"/>
</dbReference>
<keyword evidence="3" id="KW-1185">Reference proteome</keyword>
<reference evidence="2 3" key="1">
    <citation type="submission" date="2018-05" db="EMBL/GenBank/DDBJ databases">
        <title>Chitinophaga sp. K3CV102501T nov., isolated from isolated from a monsoon evergreen broad-leaved forest soil.</title>
        <authorList>
            <person name="Lv Y."/>
        </authorList>
    </citation>
    <scope>NUCLEOTIDE SEQUENCE [LARGE SCALE GENOMIC DNA]</scope>
    <source>
        <strain evidence="2 3">GDMCC 1.1325</strain>
    </source>
</reference>
<dbReference type="EMBL" id="QFFJ01000002">
    <property type="protein sequence ID" value="RBL88333.1"/>
    <property type="molecule type" value="Genomic_DNA"/>
</dbReference>
<evidence type="ECO:0000259" key="1">
    <source>
        <dbReference type="Pfam" id="PF18942"/>
    </source>
</evidence>
<dbReference type="Pfam" id="PF18942">
    <property type="entry name" value="DUF5689"/>
    <property type="match status" value="1"/>
</dbReference>
<dbReference type="RefSeq" id="WP_113617083.1">
    <property type="nucleotide sequence ID" value="NZ_QFFJ01000002.1"/>
</dbReference>
<evidence type="ECO:0000313" key="2">
    <source>
        <dbReference type="EMBL" id="RBL88333.1"/>
    </source>
</evidence>
<gene>
    <name evidence="2" type="ORF">DF182_17210</name>
</gene>
<name>A0A365XPQ4_9BACT</name>
<dbReference type="OrthoDB" id="1111074at2"/>
<protein>
    <recommendedName>
        <fullName evidence="1">DUF5689 domain-containing protein</fullName>
    </recommendedName>
</protein>
<sequence>MNKININIYFSLLCSLVLLWGCKKESYPGGEISQYIGILDIRTLYKGSDVTLTRENMDGSGKLAAVVISDHSGGNMPAGLLVVQDSRRLSKIRGISIALGADAAKYVPGDSVIINVEGAVLKRVNGVLQLSGINNSAITKVASGLKIPLNRVTSSQLLAFPDNYESTLSVVIKGGLDPLPPSPVAIRGEKVLTDGFGNVTVHTENTATFADNTVPFLANYFGIVFNAPSGDTLAPQLRLRSADDITVLSSAVTLTPLVISGFVNDPISTDANYEYVQLLATQDIDFSVTPYCLVTNNNANASTPTGFPTNGWATGGLRTYKINITSGKVAKGKFCYVGGTTKMIMGDKTTVLSDANWVRMTDYSKVDGDDFGTKTGNLLANSGNAFGIAVFEGTKVTAATVPVDAIFISGGGSIYSAGPPAVGYRIPNNDFYDIKDPITLKDQPFFKAGTNSVFLSYLSTDGIFVKLGGVYNPSLGRWVKARTQVNTPITKTSVLSEIEEKDVTTLK</sequence>
<evidence type="ECO:0000313" key="3">
    <source>
        <dbReference type="Proteomes" id="UP000253410"/>
    </source>
</evidence>